<keyword evidence="1" id="KW-0472">Membrane</keyword>
<dbReference type="KEGG" id="ctc:CTC_01483"/>
<accession>Q894Q2</accession>
<gene>
    <name evidence="2" type="ordered locus">CTC_01483</name>
</gene>
<keyword evidence="3" id="KW-1185">Reference proteome</keyword>
<organism evidence="2 3">
    <name type="scientific">Clostridium tetani (strain Massachusetts / E88)</name>
    <dbReference type="NCBI Taxonomy" id="212717"/>
    <lineage>
        <taxon>Bacteria</taxon>
        <taxon>Bacillati</taxon>
        <taxon>Bacillota</taxon>
        <taxon>Clostridia</taxon>
        <taxon>Eubacteriales</taxon>
        <taxon>Clostridiaceae</taxon>
        <taxon>Clostridium</taxon>
    </lineage>
</organism>
<evidence type="ECO:0000256" key="1">
    <source>
        <dbReference type="SAM" id="Phobius"/>
    </source>
</evidence>
<name>Q894Q2_CLOTE</name>
<dbReference type="AlphaFoldDB" id="Q894Q2"/>
<evidence type="ECO:0000313" key="2">
    <source>
        <dbReference type="EMBL" id="AAO36040.1"/>
    </source>
</evidence>
<proteinExistence type="predicted"/>
<feature type="transmembrane region" description="Helical" evidence="1">
    <location>
        <begin position="40"/>
        <end position="58"/>
    </location>
</feature>
<reference evidence="2 3" key="1">
    <citation type="journal article" date="2003" name="Proc. Natl. Acad. Sci. U.S.A.">
        <title>The genome sequence of Clostridium tetani, the causative agent of tetanus disease.</title>
        <authorList>
            <person name="Brueggemann H."/>
            <person name="Baumer S."/>
            <person name="Fricke W.F."/>
            <person name="Wiezer A."/>
            <person name="Liesegang H."/>
            <person name="Decker I."/>
            <person name="Herzberg C."/>
            <person name="Martinez-Arias R."/>
            <person name="Merkl R."/>
            <person name="Henne A."/>
            <person name="Gottschalk G."/>
        </authorList>
    </citation>
    <scope>NUCLEOTIDE SEQUENCE [LARGE SCALE GENOMIC DNA]</scope>
    <source>
        <strain evidence="3">Massachusetts / E88</strain>
    </source>
</reference>
<sequence length="110" mass="12556">MLGGIFMGEVLFNSAMVFFITIPTIVFIFALILKSFIKNKFWVLGIIFAVQVVLYYGYSLIVCHMKIQDVHLDYIKGIILFTLIFGSLGIALSNFLKEKSIVNKNKRRLS</sequence>
<dbReference type="Proteomes" id="UP000001412">
    <property type="component" value="Chromosome"/>
</dbReference>
<protein>
    <submittedName>
        <fullName evidence="2">Membrane spanning protein</fullName>
    </submittedName>
</protein>
<keyword evidence="1" id="KW-1133">Transmembrane helix</keyword>
<evidence type="ECO:0000313" key="3">
    <source>
        <dbReference type="Proteomes" id="UP000001412"/>
    </source>
</evidence>
<dbReference type="HOGENOM" id="CLU_2245315_0_0_9"/>
<feature type="transmembrane region" description="Helical" evidence="1">
    <location>
        <begin position="78"/>
        <end position="96"/>
    </location>
</feature>
<feature type="transmembrane region" description="Helical" evidence="1">
    <location>
        <begin position="12"/>
        <end position="33"/>
    </location>
</feature>
<keyword evidence="1" id="KW-0812">Transmembrane</keyword>
<dbReference type="EMBL" id="AE015927">
    <property type="protein sequence ID" value="AAO36040.1"/>
    <property type="molecule type" value="Genomic_DNA"/>
</dbReference>